<feature type="non-terminal residue" evidence="2">
    <location>
        <position position="1"/>
    </location>
</feature>
<sequence length="80" mass="8721">SASPEETTALKNGADTYRETPAPSRTLRLSLKRLLMLSIALLTLLVLSSLITALIFNMFYRNTCTSDACVSASDALRRNA</sequence>
<dbReference type="EMBL" id="BTSY01000002">
    <property type="protein sequence ID" value="GMT13625.1"/>
    <property type="molecule type" value="Genomic_DNA"/>
</dbReference>
<proteinExistence type="predicted"/>
<keyword evidence="1" id="KW-0472">Membrane</keyword>
<keyword evidence="1" id="KW-1133">Transmembrane helix</keyword>
<dbReference type="Proteomes" id="UP001432322">
    <property type="component" value="Unassembled WGS sequence"/>
</dbReference>
<keyword evidence="3" id="KW-1185">Reference proteome</keyword>
<evidence type="ECO:0000256" key="1">
    <source>
        <dbReference type="SAM" id="Phobius"/>
    </source>
</evidence>
<feature type="transmembrane region" description="Helical" evidence="1">
    <location>
        <begin position="34"/>
        <end position="60"/>
    </location>
</feature>
<gene>
    <name evidence="2" type="ORF">PFISCL1PPCAC_4922</name>
</gene>
<evidence type="ECO:0000313" key="3">
    <source>
        <dbReference type="Proteomes" id="UP001432322"/>
    </source>
</evidence>
<accession>A0AAV5V227</accession>
<protein>
    <submittedName>
        <fullName evidence="2">Uncharacterized protein</fullName>
    </submittedName>
</protein>
<reference evidence="2" key="1">
    <citation type="submission" date="2023-10" db="EMBL/GenBank/DDBJ databases">
        <title>Genome assembly of Pristionchus species.</title>
        <authorList>
            <person name="Yoshida K."/>
            <person name="Sommer R.J."/>
        </authorList>
    </citation>
    <scope>NUCLEOTIDE SEQUENCE</scope>
    <source>
        <strain evidence="2">RS5133</strain>
    </source>
</reference>
<dbReference type="AlphaFoldDB" id="A0AAV5V227"/>
<keyword evidence="1" id="KW-0812">Transmembrane</keyword>
<feature type="non-terminal residue" evidence="2">
    <location>
        <position position="80"/>
    </location>
</feature>
<name>A0AAV5V227_9BILA</name>
<evidence type="ECO:0000313" key="2">
    <source>
        <dbReference type="EMBL" id="GMT13625.1"/>
    </source>
</evidence>
<comment type="caution">
    <text evidence="2">The sequence shown here is derived from an EMBL/GenBank/DDBJ whole genome shotgun (WGS) entry which is preliminary data.</text>
</comment>
<organism evidence="2 3">
    <name type="scientific">Pristionchus fissidentatus</name>
    <dbReference type="NCBI Taxonomy" id="1538716"/>
    <lineage>
        <taxon>Eukaryota</taxon>
        <taxon>Metazoa</taxon>
        <taxon>Ecdysozoa</taxon>
        <taxon>Nematoda</taxon>
        <taxon>Chromadorea</taxon>
        <taxon>Rhabditida</taxon>
        <taxon>Rhabditina</taxon>
        <taxon>Diplogasteromorpha</taxon>
        <taxon>Diplogasteroidea</taxon>
        <taxon>Neodiplogasteridae</taxon>
        <taxon>Pristionchus</taxon>
    </lineage>
</organism>